<dbReference type="Pfam" id="PF03720">
    <property type="entry name" value="UDPG_MGDP_dh_C"/>
    <property type="match status" value="1"/>
</dbReference>
<dbReference type="KEGG" id="ceu:A7L45_12325"/>
<dbReference type="SUPFAM" id="SSF51735">
    <property type="entry name" value="NAD(P)-binding Rossmann-fold domains"/>
    <property type="match status" value="1"/>
</dbReference>
<evidence type="ECO:0000256" key="10">
    <source>
        <dbReference type="PIRSR" id="PIRSR500134-3"/>
    </source>
</evidence>
<feature type="binding site" evidence="9">
    <location>
        <position position="320"/>
    </location>
    <ligand>
        <name>substrate</name>
    </ligand>
</feature>
<dbReference type="NCBIfam" id="TIGR03026">
    <property type="entry name" value="NDP-sugDHase"/>
    <property type="match status" value="1"/>
</dbReference>
<dbReference type="InterPro" id="IPR036220">
    <property type="entry name" value="UDP-Glc/GDP-Man_DH_C_sf"/>
</dbReference>
<reference evidence="13" key="1">
    <citation type="journal article" date="2016" name="Front. Microbiol.">
        <title>Complete Genome Sequence of Clostridium estertheticum DSM 8809, a Microbe Identified in Spoiled Vacuum Packed Beef.</title>
        <authorList>
            <person name="Yu Z."/>
            <person name="Gunn L."/>
            <person name="Brennan E."/>
            <person name="Reid R."/>
            <person name="Wall P.G."/>
            <person name="Gaora O.P."/>
            <person name="Hurley D."/>
            <person name="Bolton D."/>
            <person name="Fanning S."/>
        </authorList>
    </citation>
    <scope>NUCLEOTIDE SEQUENCE [LARGE SCALE GENOMIC DNA]</scope>
    <source>
        <strain evidence="13">DSM 8809</strain>
    </source>
</reference>
<evidence type="ECO:0000256" key="7">
    <source>
        <dbReference type="PIRNR" id="PIRNR000124"/>
    </source>
</evidence>
<dbReference type="InterPro" id="IPR036291">
    <property type="entry name" value="NAD(P)-bd_dom_sf"/>
</dbReference>
<protein>
    <recommendedName>
        <fullName evidence="3 7">UDP-glucose 6-dehydrogenase</fullName>
        <ecNumber evidence="3 7">1.1.1.22</ecNumber>
    </recommendedName>
</protein>
<feature type="binding site" evidence="9">
    <location>
        <begin position="152"/>
        <end position="155"/>
    </location>
    <ligand>
        <name>substrate</name>
    </ligand>
</feature>
<dbReference type="PANTHER" id="PTHR43750:SF3">
    <property type="entry name" value="UDP-GLUCOSE 6-DEHYDROGENASE TUAD"/>
    <property type="match status" value="1"/>
</dbReference>
<comment type="catalytic activity">
    <reaction evidence="6 7">
        <text>UDP-alpha-D-glucose + 2 NAD(+) + H2O = UDP-alpha-D-glucuronate + 2 NADH + 3 H(+)</text>
        <dbReference type="Rhea" id="RHEA:23596"/>
        <dbReference type="ChEBI" id="CHEBI:15377"/>
        <dbReference type="ChEBI" id="CHEBI:15378"/>
        <dbReference type="ChEBI" id="CHEBI:57540"/>
        <dbReference type="ChEBI" id="CHEBI:57945"/>
        <dbReference type="ChEBI" id="CHEBI:58052"/>
        <dbReference type="ChEBI" id="CHEBI:58885"/>
        <dbReference type="EC" id="1.1.1.22"/>
    </reaction>
</comment>
<evidence type="ECO:0000256" key="4">
    <source>
        <dbReference type="ARBA" id="ARBA00023002"/>
    </source>
</evidence>
<dbReference type="STRING" id="1552.A7L45_12325"/>
<comment type="pathway">
    <text evidence="1">Nucleotide-sugar biosynthesis; UDP-alpha-D-glucuronate biosynthesis; UDP-alpha-D-glucuronate from UDP-alpha-D-glucose: step 1/1.</text>
</comment>
<dbReference type="InterPro" id="IPR014027">
    <property type="entry name" value="UDP-Glc/GDP-Man_DH_C"/>
</dbReference>
<feature type="binding site" evidence="9">
    <location>
        <position position="204"/>
    </location>
    <ligand>
        <name>substrate</name>
    </ligand>
</feature>
<feature type="binding site" evidence="9">
    <location>
        <position position="257"/>
    </location>
    <ligand>
        <name>substrate</name>
    </ligand>
</feature>
<sequence length="435" mass="48730">MNICVIGAGYVGLITALCFGKKGNTVICVEKNLDKLSMLNNGVPTIFEEGLDELLKESLNTDSVKFTDNLEMGIKSSDIIFIAVGTPTKDNWDVDIGQVEVVINLISPYINKYKVVVTKSTVPVGTQKYITSKLLENNVPKEYFDVVSNPEFLREGKAIYDFFHGDKIVLGSESQKALEVMRKLYEPFKIKMVLTNPETAELIKYTSNAMLSVKISFINEIANLCNKACADIDVIAYALGLDKRISPLFLKAGLGYGGSCFPKDTKALVKMSENYNCNLNIVKATVDVNEKQRVLPVDILLEHYKIIEGKTVGILGLTFKPDTDDIREAPSLYIIEKLLKNKVNIKAYDPMVTKEIKNIFPDITYCDGVYECLEDCDAMIICTEWNEFYSIDLCKVNEIMRESIIIDGRNILDIEKIKEANIKAYYSVGKGNIKN</sequence>
<feature type="binding site" evidence="10">
    <location>
        <position position="327"/>
    </location>
    <ligand>
        <name>NAD(+)</name>
        <dbReference type="ChEBI" id="CHEBI:57540"/>
    </ligand>
</feature>
<dbReference type="SMART" id="SM00984">
    <property type="entry name" value="UDPG_MGDP_dh_C"/>
    <property type="match status" value="1"/>
</dbReference>
<feature type="binding site" evidence="10">
    <location>
        <position position="35"/>
    </location>
    <ligand>
        <name>NAD(+)</name>
        <dbReference type="ChEBI" id="CHEBI:57540"/>
    </ligand>
</feature>
<accession>A0A1J0GHK3</accession>
<dbReference type="InterPro" id="IPR001732">
    <property type="entry name" value="UDP-Glc/GDP-Man_DH_N"/>
</dbReference>
<dbReference type="Proteomes" id="UP000182569">
    <property type="component" value="Chromosome"/>
</dbReference>
<dbReference type="InterPro" id="IPR014026">
    <property type="entry name" value="UDP-Glc/GDP-Man_DH_dimer"/>
</dbReference>
<evidence type="ECO:0000313" key="12">
    <source>
        <dbReference type="EMBL" id="APC40805.1"/>
    </source>
</evidence>
<dbReference type="InterPro" id="IPR028357">
    <property type="entry name" value="UDPglc_DH_bac"/>
</dbReference>
<comment type="similarity">
    <text evidence="2 7">Belongs to the UDP-glucose/GDP-mannose dehydrogenase family.</text>
</comment>
<dbReference type="Gene3D" id="1.20.5.100">
    <property type="entry name" value="Cytochrome c1, transmembrane anchor, C-terminal"/>
    <property type="match status" value="1"/>
</dbReference>
<evidence type="ECO:0000256" key="6">
    <source>
        <dbReference type="ARBA" id="ARBA00047473"/>
    </source>
</evidence>
<dbReference type="UniPathway" id="UPA00038">
    <property type="reaction ID" value="UER00491"/>
</dbReference>
<evidence type="ECO:0000256" key="9">
    <source>
        <dbReference type="PIRSR" id="PIRSR500134-2"/>
    </source>
</evidence>
<evidence type="ECO:0000256" key="1">
    <source>
        <dbReference type="ARBA" id="ARBA00004701"/>
    </source>
</evidence>
<dbReference type="RefSeq" id="WP_071613095.1">
    <property type="nucleotide sequence ID" value="NZ_CP015756.1"/>
</dbReference>
<dbReference type="GO" id="GO:0000271">
    <property type="term" value="P:polysaccharide biosynthetic process"/>
    <property type="evidence" value="ECO:0007669"/>
    <property type="project" value="InterPro"/>
</dbReference>
<feature type="binding site" evidence="10">
    <location>
        <position position="155"/>
    </location>
    <ligand>
        <name>NAD(+)</name>
        <dbReference type="ChEBI" id="CHEBI:57540"/>
    </ligand>
</feature>
<dbReference type="SUPFAM" id="SSF52413">
    <property type="entry name" value="UDP-glucose/GDP-mannose dehydrogenase C-terminal domain"/>
    <property type="match status" value="1"/>
</dbReference>
<feature type="binding site" evidence="10">
    <location>
        <position position="263"/>
    </location>
    <ligand>
        <name>NAD(+)</name>
        <dbReference type="ChEBI" id="CHEBI:57540"/>
    </ligand>
</feature>
<name>A0A1J0GHK3_9CLOT</name>
<evidence type="ECO:0000256" key="2">
    <source>
        <dbReference type="ARBA" id="ARBA00006601"/>
    </source>
</evidence>
<dbReference type="GO" id="GO:0006065">
    <property type="term" value="P:UDP-glucuronate biosynthetic process"/>
    <property type="evidence" value="ECO:0007669"/>
    <property type="project" value="UniProtKB-UniPathway"/>
</dbReference>
<dbReference type="EMBL" id="CP015756">
    <property type="protein sequence ID" value="APC40805.1"/>
    <property type="molecule type" value="Genomic_DNA"/>
</dbReference>
<evidence type="ECO:0000259" key="11">
    <source>
        <dbReference type="SMART" id="SM00984"/>
    </source>
</evidence>
<evidence type="ECO:0000256" key="5">
    <source>
        <dbReference type="ARBA" id="ARBA00023027"/>
    </source>
</evidence>
<gene>
    <name evidence="12" type="ORF">A7L45_12325</name>
</gene>
<dbReference type="PIRSF" id="PIRSF000124">
    <property type="entry name" value="UDPglc_GDPman_dh"/>
    <property type="match status" value="1"/>
</dbReference>
<dbReference type="GO" id="GO:0003979">
    <property type="term" value="F:UDP-glucose 6-dehydrogenase activity"/>
    <property type="evidence" value="ECO:0007669"/>
    <property type="project" value="UniProtKB-EC"/>
</dbReference>
<evidence type="ECO:0000256" key="8">
    <source>
        <dbReference type="PIRSR" id="PIRSR500134-1"/>
    </source>
</evidence>
<dbReference type="InterPro" id="IPR017476">
    <property type="entry name" value="UDP-Glc/GDP-Man"/>
</dbReference>
<evidence type="ECO:0000313" key="13">
    <source>
        <dbReference type="Proteomes" id="UP000182569"/>
    </source>
</evidence>
<dbReference type="Gene3D" id="3.40.50.720">
    <property type="entry name" value="NAD(P)-binding Rossmann-like Domain"/>
    <property type="match status" value="2"/>
</dbReference>
<keyword evidence="4 7" id="KW-0560">Oxidoreductase</keyword>
<dbReference type="Pfam" id="PF03721">
    <property type="entry name" value="UDPG_MGDP_dh_N"/>
    <property type="match status" value="1"/>
</dbReference>
<dbReference type="OrthoDB" id="9803238at2"/>
<dbReference type="SUPFAM" id="SSF48179">
    <property type="entry name" value="6-phosphogluconate dehydrogenase C-terminal domain-like"/>
    <property type="match status" value="1"/>
</dbReference>
<keyword evidence="13" id="KW-1185">Reference proteome</keyword>
<keyword evidence="5 7" id="KW-0520">NAD</keyword>
<dbReference type="AlphaFoldDB" id="A0A1J0GHK3"/>
<feature type="domain" description="UDP-glucose/GDP-mannose dehydrogenase C-terminal" evidence="11">
    <location>
        <begin position="313"/>
        <end position="414"/>
    </location>
</feature>
<dbReference type="GO" id="GO:0051287">
    <property type="term" value="F:NAD binding"/>
    <property type="evidence" value="ECO:0007669"/>
    <property type="project" value="InterPro"/>
</dbReference>
<organism evidence="12 13">
    <name type="scientific">Clostridium estertheticum subsp. estertheticum</name>
    <dbReference type="NCBI Taxonomy" id="1552"/>
    <lineage>
        <taxon>Bacteria</taxon>
        <taxon>Bacillati</taxon>
        <taxon>Bacillota</taxon>
        <taxon>Clostridia</taxon>
        <taxon>Eubacteriales</taxon>
        <taxon>Clostridiaceae</taxon>
        <taxon>Clostridium</taxon>
    </lineage>
</organism>
<feature type="binding site" evidence="9">
    <location>
        <begin position="249"/>
        <end position="253"/>
    </location>
    <ligand>
        <name>substrate</name>
    </ligand>
</feature>
<feature type="active site" description="Nucleophile" evidence="8">
    <location>
        <position position="260"/>
    </location>
</feature>
<dbReference type="InterPro" id="IPR008927">
    <property type="entry name" value="6-PGluconate_DH-like_C_sf"/>
</dbReference>
<dbReference type="EC" id="1.1.1.22" evidence="3 7"/>
<dbReference type="PIRSF" id="PIRSF500134">
    <property type="entry name" value="UDPglc_DH_bac"/>
    <property type="match status" value="1"/>
</dbReference>
<proteinExistence type="inferred from homology"/>
<dbReference type="Pfam" id="PF00984">
    <property type="entry name" value="UDPG_MGDP_dh"/>
    <property type="match status" value="1"/>
</dbReference>
<dbReference type="PANTHER" id="PTHR43750">
    <property type="entry name" value="UDP-GLUCOSE 6-DEHYDROGENASE TUAD"/>
    <property type="match status" value="1"/>
</dbReference>
<evidence type="ECO:0000256" key="3">
    <source>
        <dbReference type="ARBA" id="ARBA00012954"/>
    </source>
</evidence>
<feature type="binding site" evidence="10">
    <location>
        <position position="121"/>
    </location>
    <ligand>
        <name>NAD(+)</name>
        <dbReference type="ChEBI" id="CHEBI:57540"/>
    </ligand>
</feature>
<feature type="binding site" evidence="10">
    <location>
        <position position="86"/>
    </location>
    <ligand>
        <name>NAD(+)</name>
        <dbReference type="ChEBI" id="CHEBI:57540"/>
    </ligand>
</feature>